<organism evidence="1 2">
    <name type="scientific">Galendromus occidentalis</name>
    <name type="common">western predatory mite</name>
    <dbReference type="NCBI Taxonomy" id="34638"/>
    <lineage>
        <taxon>Eukaryota</taxon>
        <taxon>Metazoa</taxon>
        <taxon>Ecdysozoa</taxon>
        <taxon>Arthropoda</taxon>
        <taxon>Chelicerata</taxon>
        <taxon>Arachnida</taxon>
        <taxon>Acari</taxon>
        <taxon>Parasitiformes</taxon>
        <taxon>Mesostigmata</taxon>
        <taxon>Gamasina</taxon>
        <taxon>Phytoseioidea</taxon>
        <taxon>Phytoseiidae</taxon>
        <taxon>Typhlodrominae</taxon>
        <taxon>Galendromus</taxon>
    </lineage>
</organism>
<protein>
    <submittedName>
        <fullName evidence="2">Uncharacterized protein LOC100900558</fullName>
    </submittedName>
</protein>
<sequence length="149" mass="16721">MQDLGEEGPSKAKDLETLLLASNDAQAYKTEDTEPTDPGIDLDRLAEVLESVPLHERLSLPKDLLLPKQIAEFEHGAAQRLRAFEEKLKSIVNAEIKPDPAYDDLQQVMAALAVKKEGEPDEYCDEDYDDDEEVDPNNVVDWLDKVLSK</sequence>
<gene>
    <name evidence="2" type="primary">LOC100900558</name>
</gene>
<evidence type="ECO:0000313" key="1">
    <source>
        <dbReference type="Proteomes" id="UP000694867"/>
    </source>
</evidence>
<dbReference type="AlphaFoldDB" id="A0AAJ6VYK6"/>
<dbReference type="KEGG" id="goe:100900558"/>
<accession>A0AAJ6VYK6</accession>
<reference evidence="2" key="1">
    <citation type="submission" date="2025-08" db="UniProtKB">
        <authorList>
            <consortium name="RefSeq"/>
        </authorList>
    </citation>
    <scope>IDENTIFICATION</scope>
</reference>
<proteinExistence type="predicted"/>
<name>A0AAJ6VYK6_9ACAR</name>
<evidence type="ECO:0000313" key="2">
    <source>
        <dbReference type="RefSeq" id="XP_003745545.1"/>
    </source>
</evidence>
<dbReference type="RefSeq" id="XP_003745545.1">
    <property type="nucleotide sequence ID" value="XM_003745497.2"/>
</dbReference>
<dbReference type="GeneID" id="100900558"/>
<keyword evidence="1" id="KW-1185">Reference proteome</keyword>
<dbReference type="Proteomes" id="UP000694867">
    <property type="component" value="Unplaced"/>
</dbReference>